<dbReference type="PANTHER" id="PTHR13223:SF2">
    <property type="entry name" value="ACIDIC FIBROBLAST GROWTH FACTOR INTRACELLULAR-BINDING PROTEIN"/>
    <property type="match status" value="1"/>
</dbReference>
<dbReference type="Proteomes" id="UP000245119">
    <property type="component" value="Linkage Group LG8"/>
</dbReference>
<name>A0A2T7NX49_POMCA</name>
<evidence type="ECO:0000313" key="1">
    <source>
        <dbReference type="EMBL" id="PVD25744.1"/>
    </source>
</evidence>
<gene>
    <name evidence="1" type="ORF">C0Q70_13404</name>
</gene>
<proteinExistence type="predicted"/>
<dbReference type="Pfam" id="PF05427">
    <property type="entry name" value="FIBP"/>
    <property type="match status" value="1"/>
</dbReference>
<organism evidence="1 2">
    <name type="scientific">Pomacea canaliculata</name>
    <name type="common">Golden apple snail</name>
    <dbReference type="NCBI Taxonomy" id="400727"/>
    <lineage>
        <taxon>Eukaryota</taxon>
        <taxon>Metazoa</taxon>
        <taxon>Spiralia</taxon>
        <taxon>Lophotrochozoa</taxon>
        <taxon>Mollusca</taxon>
        <taxon>Gastropoda</taxon>
        <taxon>Caenogastropoda</taxon>
        <taxon>Architaenioglossa</taxon>
        <taxon>Ampullarioidea</taxon>
        <taxon>Ampullariidae</taxon>
        <taxon>Pomacea</taxon>
    </lineage>
</organism>
<dbReference type="PANTHER" id="PTHR13223">
    <property type="entry name" value="ACIDIC FIBROBLAST GROWTH FACTOR INTRACELLULAR BINDING PROTEIN"/>
    <property type="match status" value="1"/>
</dbReference>
<evidence type="ECO:0000313" key="2">
    <source>
        <dbReference type="Proteomes" id="UP000245119"/>
    </source>
</evidence>
<reference evidence="1 2" key="1">
    <citation type="submission" date="2018-04" db="EMBL/GenBank/DDBJ databases">
        <title>The genome of golden apple snail Pomacea canaliculata provides insight into stress tolerance and invasive adaptation.</title>
        <authorList>
            <person name="Liu C."/>
            <person name="Liu B."/>
            <person name="Ren Y."/>
            <person name="Zhang Y."/>
            <person name="Wang H."/>
            <person name="Li S."/>
            <person name="Jiang F."/>
            <person name="Yin L."/>
            <person name="Zhang G."/>
            <person name="Qian W."/>
            <person name="Fan W."/>
        </authorList>
    </citation>
    <scope>NUCLEOTIDE SEQUENCE [LARGE SCALE GENOMIC DNA]</scope>
    <source>
        <strain evidence="1">SZHN2017</strain>
        <tissue evidence="1">Muscle</tissue>
    </source>
</reference>
<evidence type="ECO:0008006" key="3">
    <source>
        <dbReference type="Google" id="ProtNLM"/>
    </source>
</evidence>
<dbReference type="OrthoDB" id="16955at2759"/>
<protein>
    <recommendedName>
        <fullName evidence="3">Acidic fibroblast growth factor intracellular-binding protein</fullName>
    </recommendedName>
</protein>
<dbReference type="AlphaFoldDB" id="A0A2T7NX49"/>
<comment type="caution">
    <text evidence="1">The sequence shown here is derived from an EMBL/GenBank/DDBJ whole genome shotgun (WGS) entry which is preliminary data.</text>
</comment>
<dbReference type="EMBL" id="PZQS01000008">
    <property type="protein sequence ID" value="PVD25744.1"/>
    <property type="molecule type" value="Genomic_DNA"/>
</dbReference>
<sequence length="307" mass="35845">MNEVEVFVGNHTTIDPEIYELWLKGYSANEAAGILQKQESLQPFQATLEDLLSDVQDHFHLFNGLENMLKSPPRLQNQQVYQIDEATQAMLIEKYYSFDASVIREVLGRKLTSRSRKDLDDISELTCIPLRSCRRQFDNVKRVFKTVEELKGYLVDNICTHFRMPEALARDYAAVVFIANNRFETGKKKLNYLHFRDFVACATHMITNWSYSSVVCTNHEDMDVDLDRNFLQLLRELKVLIEKDCLEEHRALMLKAAQGLPERVYMHIDSNFRVEWFWPFTVNSEHGHEVYIILTQLKVKGTSVIDL</sequence>
<dbReference type="GO" id="GO:0005634">
    <property type="term" value="C:nucleus"/>
    <property type="evidence" value="ECO:0007669"/>
    <property type="project" value="TreeGrafter"/>
</dbReference>
<dbReference type="InterPro" id="IPR008614">
    <property type="entry name" value="FIBP"/>
</dbReference>
<accession>A0A2T7NX49</accession>
<keyword evidence="2" id="KW-1185">Reference proteome</keyword>
<dbReference type="STRING" id="400727.A0A2T7NX49"/>